<evidence type="ECO:0008006" key="3">
    <source>
        <dbReference type="Google" id="ProtNLM"/>
    </source>
</evidence>
<keyword evidence="2" id="KW-1185">Reference proteome</keyword>
<sequence>MTKYTLLMALTLAMLMLFAPMLYADSGAYGYIVDPNGNPVGGEVVTVLDSNSGVVAMTTTGPNGFFQVALLPGTYTLRVSKAGYVDKTIQFTYGKTGYPVFLGNITLDYAVQYSLPVRNITIPILTYISFPFTNTNKGPRPEDVGLARKKRNIETHTF</sequence>
<dbReference type="Proteomes" id="UP000015543">
    <property type="component" value="Chromosome"/>
</dbReference>
<dbReference type="GeneID" id="16574439"/>
<dbReference type="EMBL" id="CP006646">
    <property type="protein sequence ID" value="AGT36133.1"/>
    <property type="molecule type" value="Genomic_DNA"/>
</dbReference>
<organism evidence="1 2">
    <name type="scientific">Thermofilum adornatum</name>
    <dbReference type="NCBI Taxonomy" id="1365176"/>
    <lineage>
        <taxon>Archaea</taxon>
        <taxon>Thermoproteota</taxon>
        <taxon>Thermoprotei</taxon>
        <taxon>Thermofilales</taxon>
        <taxon>Thermofilaceae</taxon>
        <taxon>Thermofilum</taxon>
    </lineage>
</organism>
<name>S5ZG43_9CREN</name>
<dbReference type="KEGG" id="thb:N186_08985"/>
<reference evidence="1 2" key="1">
    <citation type="journal article" date="2013" name="Genome Announc.">
        <title>Complete Genomic Sequence of 'Thermofilum adornatus' Strain 1910bT, a Hyperthermophilic Anaerobic Organotrophic Crenarchaeon.</title>
        <authorList>
            <person name="Dominova I.N."/>
            <person name="Kublanov I.V."/>
            <person name="Podosokorskaya O.A."/>
            <person name="Derbikova K.S."/>
            <person name="Patrushev M.V."/>
            <person name="Toshchakov S.V."/>
        </authorList>
    </citation>
    <scope>NUCLEOTIDE SEQUENCE [LARGE SCALE GENOMIC DNA]</scope>
    <source>
        <strain evidence="2">1910b</strain>
    </source>
</reference>
<dbReference type="SUPFAM" id="SSF49464">
    <property type="entry name" value="Carboxypeptidase regulatory domain-like"/>
    <property type="match status" value="1"/>
</dbReference>
<dbReference type="PATRIC" id="fig|1365176.7.peg.1778"/>
<dbReference type="Gene3D" id="2.60.40.1120">
    <property type="entry name" value="Carboxypeptidase-like, regulatory domain"/>
    <property type="match status" value="1"/>
</dbReference>
<dbReference type="AlphaFoldDB" id="S5ZG43"/>
<dbReference type="HOGENOM" id="CLU_1665594_0_0_2"/>
<dbReference type="eggNOG" id="arCOG02087">
    <property type="taxonomic scope" value="Archaea"/>
</dbReference>
<evidence type="ECO:0000313" key="1">
    <source>
        <dbReference type="EMBL" id="AGT36133.1"/>
    </source>
</evidence>
<dbReference type="RefSeq" id="WP_020963440.1">
    <property type="nucleotide sequence ID" value="NC_022093.1"/>
</dbReference>
<protein>
    <recommendedName>
        <fullName evidence="3">Carboxypeptidase regulatory-like domain-containing protein</fullName>
    </recommendedName>
</protein>
<gene>
    <name evidence="1" type="ORF">N186_08985</name>
</gene>
<dbReference type="Pfam" id="PF13620">
    <property type="entry name" value="CarboxypepD_reg"/>
    <property type="match status" value="1"/>
</dbReference>
<dbReference type="InterPro" id="IPR008969">
    <property type="entry name" value="CarboxyPept-like_regulatory"/>
</dbReference>
<evidence type="ECO:0000313" key="2">
    <source>
        <dbReference type="Proteomes" id="UP000015543"/>
    </source>
</evidence>
<accession>S5ZG43</accession>
<proteinExistence type="predicted"/>